<feature type="region of interest" description="Disordered" evidence="1">
    <location>
        <begin position="1"/>
        <end position="30"/>
    </location>
</feature>
<accession>A0A6J4UN72</accession>
<proteinExistence type="predicted"/>
<protein>
    <submittedName>
        <fullName evidence="2">Uncharacterized protein</fullName>
    </submittedName>
</protein>
<evidence type="ECO:0000313" key="2">
    <source>
        <dbReference type="EMBL" id="CAA9552182.1"/>
    </source>
</evidence>
<sequence length="156" mass="16512">MSGLRCPVSGLRSPVSGLRSPVSGLRSPVSGLRSPVSGLRSPVSAIMSELLGWSSRVVPGGRRLEGEVNSAVRFRGWLICACPIATCPWSSSGSSGDSFACPVAGPTSRGHRPLLPVHEQRHLLYPLPSPVRVRGPVLRRVRRRAIPADLPGAPRG</sequence>
<reference evidence="2" key="1">
    <citation type="submission" date="2020-02" db="EMBL/GenBank/DDBJ databases">
        <authorList>
            <person name="Meier V. D."/>
        </authorList>
    </citation>
    <scope>NUCLEOTIDE SEQUENCE</scope>
    <source>
        <strain evidence="2">AVDCRST_MAG33</strain>
    </source>
</reference>
<organism evidence="2">
    <name type="scientific">uncultured Thermomicrobiales bacterium</name>
    <dbReference type="NCBI Taxonomy" id="1645740"/>
    <lineage>
        <taxon>Bacteria</taxon>
        <taxon>Pseudomonadati</taxon>
        <taxon>Thermomicrobiota</taxon>
        <taxon>Thermomicrobia</taxon>
        <taxon>Thermomicrobiales</taxon>
        <taxon>environmental samples</taxon>
    </lineage>
</organism>
<dbReference type="AlphaFoldDB" id="A0A6J4UN72"/>
<name>A0A6J4UN72_9BACT</name>
<dbReference type="EMBL" id="CADCWK010000088">
    <property type="protein sequence ID" value="CAA9552182.1"/>
    <property type="molecule type" value="Genomic_DNA"/>
</dbReference>
<gene>
    <name evidence="2" type="ORF">AVDCRST_MAG33-980</name>
</gene>
<evidence type="ECO:0000256" key="1">
    <source>
        <dbReference type="SAM" id="MobiDB-lite"/>
    </source>
</evidence>